<keyword evidence="6" id="KW-0283">Flagellar rotation</keyword>
<comment type="similarity">
    <text evidence="2">Belongs to the MotA family.</text>
</comment>
<dbReference type="PROSITE" id="PS01307">
    <property type="entry name" value="MOTA"/>
    <property type="match status" value="1"/>
</dbReference>
<organism evidence="11 12">
    <name type="scientific">Vibrio nigripulchritudo SOn1</name>
    <dbReference type="NCBI Taxonomy" id="1238450"/>
    <lineage>
        <taxon>Bacteria</taxon>
        <taxon>Pseudomonadati</taxon>
        <taxon>Pseudomonadota</taxon>
        <taxon>Gammaproteobacteria</taxon>
        <taxon>Vibrionales</taxon>
        <taxon>Vibrionaceae</taxon>
        <taxon>Vibrio</taxon>
    </lineage>
</organism>
<feature type="transmembrane region" description="Helical" evidence="9">
    <location>
        <begin position="186"/>
        <end position="206"/>
    </location>
</feature>
<dbReference type="Pfam" id="PF01618">
    <property type="entry name" value="MotA_ExbB"/>
    <property type="match status" value="1"/>
</dbReference>
<evidence type="ECO:0000256" key="5">
    <source>
        <dbReference type="ARBA" id="ARBA00022692"/>
    </source>
</evidence>
<gene>
    <name evidence="11" type="ORF">VIBNISOn1_1610093</name>
</gene>
<dbReference type="RefSeq" id="WP_022611251.1">
    <property type="nucleotide sequence ID" value="NZ_LK391965.1"/>
</dbReference>
<keyword evidence="11" id="KW-0969">Cilium</keyword>
<accession>A0AAV2VN47</accession>
<keyword evidence="3" id="KW-0813">Transport</keyword>
<dbReference type="Proteomes" id="UP000018211">
    <property type="component" value="Unassembled WGS sequence"/>
</dbReference>
<evidence type="ECO:0000313" key="12">
    <source>
        <dbReference type="Proteomes" id="UP000018211"/>
    </source>
</evidence>
<evidence type="ECO:0000256" key="9">
    <source>
        <dbReference type="SAM" id="Phobius"/>
    </source>
</evidence>
<comment type="caution">
    <text evidence="11">The sequence shown here is derived from an EMBL/GenBank/DDBJ whole genome shotgun (WGS) entry which is preliminary data.</text>
</comment>
<dbReference type="GO" id="GO:0006935">
    <property type="term" value="P:chemotaxis"/>
    <property type="evidence" value="ECO:0007669"/>
    <property type="project" value="InterPro"/>
</dbReference>
<evidence type="ECO:0000256" key="2">
    <source>
        <dbReference type="ARBA" id="ARBA00008038"/>
    </source>
</evidence>
<evidence type="ECO:0000256" key="7">
    <source>
        <dbReference type="ARBA" id="ARBA00022989"/>
    </source>
</evidence>
<feature type="transmembrane region" description="Helical" evidence="9">
    <location>
        <begin position="29"/>
        <end position="51"/>
    </location>
</feature>
<feature type="domain" description="MotA/TolQ/ExbB proton channel" evidence="10">
    <location>
        <begin position="106"/>
        <end position="226"/>
    </location>
</feature>
<dbReference type="PANTHER" id="PTHR30433">
    <property type="entry name" value="CHEMOTAXIS PROTEIN MOTA"/>
    <property type="match status" value="1"/>
</dbReference>
<dbReference type="PANTHER" id="PTHR30433:SF2">
    <property type="entry name" value="MOTILITY PROTEIN A"/>
    <property type="match status" value="1"/>
</dbReference>
<evidence type="ECO:0000256" key="4">
    <source>
        <dbReference type="ARBA" id="ARBA00022475"/>
    </source>
</evidence>
<keyword evidence="4" id="KW-1003">Cell membrane</keyword>
<name>A0AAV2VN47_9VIBR</name>
<dbReference type="InterPro" id="IPR047055">
    <property type="entry name" value="MotA-like"/>
</dbReference>
<evidence type="ECO:0000256" key="8">
    <source>
        <dbReference type="ARBA" id="ARBA00023136"/>
    </source>
</evidence>
<keyword evidence="7 9" id="KW-1133">Transmembrane helix</keyword>
<reference evidence="11 12" key="1">
    <citation type="journal article" date="2013" name="ISME J.">
        <title>Comparative genomics of pathogenic lineages of Vibrio nigripulchritudo identifies virulence-associated traits.</title>
        <authorList>
            <person name="Goudenege D."/>
            <person name="Labreuche Y."/>
            <person name="Krin E."/>
            <person name="Ansquer D."/>
            <person name="Mangenot S."/>
            <person name="Calteau A."/>
            <person name="Medigue C."/>
            <person name="Mazel D."/>
            <person name="Polz M.F."/>
            <person name="Le Roux F."/>
        </authorList>
    </citation>
    <scope>NUCLEOTIDE SEQUENCE [LARGE SCALE GENOMIC DNA]</scope>
    <source>
        <strain evidence="11 12">SOn1</strain>
    </source>
</reference>
<protein>
    <submittedName>
        <fullName evidence="11">Flagellar motor rotation protein MotA</fullName>
    </submittedName>
</protein>
<evidence type="ECO:0000259" key="10">
    <source>
        <dbReference type="Pfam" id="PF01618"/>
    </source>
</evidence>
<comment type="subcellular location">
    <subcellularLocation>
        <location evidence="1">Cell membrane</location>
        <topology evidence="1">Multi-pass membrane protein</topology>
    </subcellularLocation>
</comment>
<evidence type="ECO:0000256" key="6">
    <source>
        <dbReference type="ARBA" id="ARBA00022779"/>
    </source>
</evidence>
<feature type="transmembrane region" description="Helical" evidence="9">
    <location>
        <begin position="150"/>
        <end position="174"/>
    </location>
</feature>
<evidence type="ECO:0000256" key="3">
    <source>
        <dbReference type="ARBA" id="ARBA00022448"/>
    </source>
</evidence>
<dbReference type="InterPro" id="IPR002898">
    <property type="entry name" value="MotA_ExbB_proton_chnl"/>
</dbReference>
<proteinExistence type="inferred from homology"/>
<dbReference type="GO" id="GO:0005886">
    <property type="term" value="C:plasma membrane"/>
    <property type="evidence" value="ECO:0007669"/>
    <property type="project" value="UniProtKB-SubCell"/>
</dbReference>
<dbReference type="GO" id="GO:0071978">
    <property type="term" value="P:bacterial-type flagellum-dependent swarming motility"/>
    <property type="evidence" value="ECO:0007669"/>
    <property type="project" value="InterPro"/>
</dbReference>
<dbReference type="InterPro" id="IPR000540">
    <property type="entry name" value="Flag_MotA_CS"/>
</dbReference>
<keyword evidence="11" id="KW-0966">Cell projection</keyword>
<sequence>MSISTITGWIFAAAVLVTAVVTSTDNYWLFVSLSSFLIVLGGTSTAALISYSYPLFFRAIQAVLKSLFDGKNETKLKHSSILRSIEWNKVYRTDGITGLENSLSEKEQKDPFISMAIELLGTGYKGKELHALLMESNESQRAREAQPANVLSTMANFSPAFGMIGTLVGLIVMLDSLDGDMATMGKGLAIALLTTLYGTLMAQVFFKPSAINVRRKSDENYHRREMQIKAFVMMTEKRPDLHIKDSMNCYLPPKKRLES</sequence>
<dbReference type="AlphaFoldDB" id="A0AAV2VN47"/>
<keyword evidence="11" id="KW-0282">Flagellum</keyword>
<keyword evidence="8 9" id="KW-0472">Membrane</keyword>
<evidence type="ECO:0000256" key="1">
    <source>
        <dbReference type="ARBA" id="ARBA00004651"/>
    </source>
</evidence>
<evidence type="ECO:0000313" key="11">
    <source>
        <dbReference type="EMBL" id="CCO45968.1"/>
    </source>
</evidence>
<keyword evidence="5 9" id="KW-0812">Transmembrane</keyword>
<dbReference type="EMBL" id="CAOF01000070">
    <property type="protein sequence ID" value="CCO45968.1"/>
    <property type="molecule type" value="Genomic_DNA"/>
</dbReference>